<proteinExistence type="predicted"/>
<comment type="caution">
    <text evidence="1">The sequence shown here is derived from an EMBL/GenBank/DDBJ whole genome shotgun (WGS) entry which is preliminary data.</text>
</comment>
<evidence type="ECO:0000313" key="1">
    <source>
        <dbReference type="EMBL" id="RHZ80153.1"/>
    </source>
</evidence>
<dbReference type="EMBL" id="PQFF01000130">
    <property type="protein sequence ID" value="RHZ80153.1"/>
    <property type="molecule type" value="Genomic_DNA"/>
</dbReference>
<protein>
    <submittedName>
        <fullName evidence="1">Uncharacterized protein</fullName>
    </submittedName>
</protein>
<dbReference type="SUPFAM" id="SSF82171">
    <property type="entry name" value="DPP6 N-terminal domain-like"/>
    <property type="match status" value="1"/>
</dbReference>
<dbReference type="OrthoDB" id="2433234at2759"/>
<dbReference type="Proteomes" id="UP000266861">
    <property type="component" value="Unassembled WGS sequence"/>
</dbReference>
<name>A0A397J501_9GLOM</name>
<reference evidence="1 2" key="1">
    <citation type="submission" date="2018-08" db="EMBL/GenBank/DDBJ databases">
        <title>Genome and evolution of the arbuscular mycorrhizal fungus Diversispora epigaea (formerly Glomus versiforme) and its bacterial endosymbionts.</title>
        <authorList>
            <person name="Sun X."/>
            <person name="Fei Z."/>
            <person name="Harrison M."/>
        </authorList>
    </citation>
    <scope>NUCLEOTIDE SEQUENCE [LARGE SCALE GENOMIC DNA]</scope>
    <source>
        <strain evidence="1 2">IT104</strain>
    </source>
</reference>
<dbReference type="AlphaFoldDB" id="A0A397J501"/>
<keyword evidence="2" id="KW-1185">Reference proteome</keyword>
<organism evidence="1 2">
    <name type="scientific">Diversispora epigaea</name>
    <dbReference type="NCBI Taxonomy" id="1348612"/>
    <lineage>
        <taxon>Eukaryota</taxon>
        <taxon>Fungi</taxon>
        <taxon>Fungi incertae sedis</taxon>
        <taxon>Mucoromycota</taxon>
        <taxon>Glomeromycotina</taxon>
        <taxon>Glomeromycetes</taxon>
        <taxon>Diversisporales</taxon>
        <taxon>Diversisporaceae</taxon>
        <taxon>Diversispora</taxon>
    </lineage>
</organism>
<accession>A0A397J501</accession>
<evidence type="ECO:0000313" key="2">
    <source>
        <dbReference type="Proteomes" id="UP000266861"/>
    </source>
</evidence>
<sequence>MSIGHYSSSSKQTLSSISSTEKDPPFFGIDIAISPDGKQIVTFSPESHEFKLYDINNLSNPISRFKCRVNDKHLFWSFAISNCVNENESFIAFSRFDAREFRHCDAKNSFDSGGTDERDLESNSVKYLTQVISTLDGKEIHNSLEGGITRFLDSGDGDQSLIIINASGIIKETIKKEKRIQFELPQQLSNLLSRDLKDSLELLHTSIIKNHFMVHSFENRQQIIEMYSLITGDLEILFKRHESLSLPSLKTKRF</sequence>
<gene>
    <name evidence="1" type="ORF">Glove_139g221</name>
</gene>